<proteinExistence type="predicted"/>
<name>A0A7S3L6H3_9STRA</name>
<sequence>MVPVNLETLSQKASKEEVDFFFSSSAVFSCMASEQGAQALTTIINRREARGHAYDLDTYGGVIFTLATNDEVNTLEDLRGKSIGAGGITMMGGGQTQFYEMFRAGLS</sequence>
<reference evidence="1" key="1">
    <citation type="submission" date="2021-01" db="EMBL/GenBank/DDBJ databases">
        <authorList>
            <person name="Corre E."/>
            <person name="Pelletier E."/>
            <person name="Niang G."/>
            <person name="Scheremetjew M."/>
            <person name="Finn R."/>
            <person name="Kale V."/>
            <person name="Holt S."/>
            <person name="Cochrane G."/>
            <person name="Meng A."/>
            <person name="Brown T."/>
            <person name="Cohen L."/>
        </authorList>
    </citation>
    <scope>NUCLEOTIDE SEQUENCE</scope>
    <source>
        <strain evidence="1">CCMP127</strain>
    </source>
</reference>
<gene>
    <name evidence="1" type="ORF">ACOF00016_LOCUS6236</name>
</gene>
<accession>A0A7S3L6H3</accession>
<protein>
    <submittedName>
        <fullName evidence="1">Uncharacterized protein</fullName>
    </submittedName>
</protein>
<evidence type="ECO:0000313" key="1">
    <source>
        <dbReference type="EMBL" id="CAE0408496.1"/>
    </source>
</evidence>
<organism evidence="1">
    <name type="scientific">Amphora coffeiformis</name>
    <dbReference type="NCBI Taxonomy" id="265554"/>
    <lineage>
        <taxon>Eukaryota</taxon>
        <taxon>Sar</taxon>
        <taxon>Stramenopiles</taxon>
        <taxon>Ochrophyta</taxon>
        <taxon>Bacillariophyta</taxon>
        <taxon>Bacillariophyceae</taxon>
        <taxon>Bacillariophycidae</taxon>
        <taxon>Thalassiophysales</taxon>
        <taxon>Catenulaceae</taxon>
        <taxon>Amphora</taxon>
    </lineage>
</organism>
<dbReference type="AlphaFoldDB" id="A0A7S3L6H3"/>
<dbReference type="Pfam" id="PF12974">
    <property type="entry name" value="Phosphonate-bd"/>
    <property type="match status" value="1"/>
</dbReference>
<dbReference type="EMBL" id="HBIM01007325">
    <property type="protein sequence ID" value="CAE0408496.1"/>
    <property type="molecule type" value="Transcribed_RNA"/>
</dbReference>